<organism evidence="2">
    <name type="scientific">Pongo abelii</name>
    <name type="common">Sumatran orangutan</name>
    <name type="synonym">Pongo pygmaeus abelii</name>
    <dbReference type="NCBI Taxonomy" id="9601"/>
    <lineage>
        <taxon>Eukaryota</taxon>
        <taxon>Metazoa</taxon>
        <taxon>Chordata</taxon>
        <taxon>Craniata</taxon>
        <taxon>Vertebrata</taxon>
        <taxon>Euteleostomi</taxon>
        <taxon>Mammalia</taxon>
        <taxon>Eutheria</taxon>
        <taxon>Euarchontoglires</taxon>
        <taxon>Primates</taxon>
        <taxon>Haplorrhini</taxon>
        <taxon>Catarrhini</taxon>
        <taxon>Hominidae</taxon>
        <taxon>Pongo</taxon>
    </lineage>
</organism>
<comment type="caution">
    <text evidence="2">The sequence shown here is derived from an EMBL/GenBank/DDBJ whole genome shotgun (WGS) entry which is preliminary data.</text>
</comment>
<proteinExistence type="predicted"/>
<evidence type="ECO:0000256" key="1">
    <source>
        <dbReference type="SAM" id="MobiDB-lite"/>
    </source>
</evidence>
<feature type="compositionally biased region" description="Basic and acidic residues" evidence="1">
    <location>
        <begin position="1"/>
        <end position="13"/>
    </location>
</feature>
<accession>A0A2J8SBP6</accession>
<evidence type="ECO:0000313" key="2">
    <source>
        <dbReference type="EMBL" id="PNJ18160.1"/>
    </source>
</evidence>
<feature type="region of interest" description="Disordered" evidence="1">
    <location>
        <begin position="1"/>
        <end position="38"/>
    </location>
</feature>
<name>A0A2J8SBP6_PONAB</name>
<feature type="non-terminal residue" evidence="2">
    <location>
        <position position="38"/>
    </location>
</feature>
<gene>
    <name evidence="2" type="ORF">CR201_G0044288</name>
</gene>
<dbReference type="AlphaFoldDB" id="A0A2J8SBP6"/>
<dbReference type="EMBL" id="NDHI03003585">
    <property type="protein sequence ID" value="PNJ18160.1"/>
    <property type="molecule type" value="Genomic_DNA"/>
</dbReference>
<reference evidence="2" key="1">
    <citation type="submission" date="2017-12" db="EMBL/GenBank/DDBJ databases">
        <title>High-resolution comparative analysis of great ape genomes.</title>
        <authorList>
            <person name="Pollen A."/>
            <person name="Hastie A."/>
            <person name="Hormozdiari F."/>
            <person name="Dougherty M."/>
            <person name="Liu R."/>
            <person name="Chaisson M."/>
            <person name="Hoppe E."/>
            <person name="Hill C."/>
            <person name="Pang A."/>
            <person name="Hillier L."/>
            <person name="Baker C."/>
            <person name="Armstrong J."/>
            <person name="Shendure J."/>
            <person name="Paten B."/>
            <person name="Wilson R."/>
            <person name="Chao H."/>
            <person name="Schneider V."/>
            <person name="Ventura M."/>
            <person name="Kronenberg Z."/>
            <person name="Murali S."/>
            <person name="Gordon D."/>
            <person name="Cantsilieris S."/>
            <person name="Munson K."/>
            <person name="Nelson B."/>
            <person name="Raja A."/>
            <person name="Underwood J."/>
            <person name="Diekhans M."/>
            <person name="Fiddes I."/>
            <person name="Haussler D."/>
            <person name="Eichler E."/>
        </authorList>
    </citation>
    <scope>NUCLEOTIDE SEQUENCE [LARGE SCALE GENOMIC DNA]</scope>
    <source>
        <strain evidence="2">Susie</strain>
    </source>
</reference>
<protein>
    <submittedName>
        <fullName evidence="2">MATK isoform 11</fullName>
    </submittedName>
</protein>
<sequence>MQGHFPAERREGGPRQGTCGQQQLLKRGRSRLGPVAPS</sequence>